<dbReference type="SMART" id="SM00342">
    <property type="entry name" value="HTH_ARAC"/>
    <property type="match status" value="1"/>
</dbReference>
<keyword evidence="1" id="KW-0805">Transcription regulation</keyword>
<dbReference type="Proteomes" id="UP000004816">
    <property type="component" value="Unassembled WGS sequence"/>
</dbReference>
<sequence>MANIPERVLRQMTFSVLSNDQAMVSLFERLVQEIFSVDGLDAFGVKQYISGVVSLTLRSMRKAYCADKSSMLREQLVLLREIQSYVDGHITDPNLCSDMIAAGLGISKRMLYRVFEDQPESPYKLIQRKRVYYVRDILAAGGRDISLKKLAVESGFGSDRTLVRAFQRVLGTTPTSYMRAGTRHRAV</sequence>
<accession>E5XLY6</accession>
<evidence type="ECO:0000313" key="6">
    <source>
        <dbReference type="Proteomes" id="UP000004816"/>
    </source>
</evidence>
<dbReference type="EMBL" id="ACZI02000003">
    <property type="protein sequence ID" value="EFV14632.2"/>
    <property type="molecule type" value="Genomic_DNA"/>
</dbReference>
<dbReference type="GO" id="GO:0043565">
    <property type="term" value="F:sequence-specific DNA binding"/>
    <property type="evidence" value="ECO:0007669"/>
    <property type="project" value="InterPro"/>
</dbReference>
<dbReference type="SUPFAM" id="SSF46689">
    <property type="entry name" value="Homeodomain-like"/>
    <property type="match status" value="1"/>
</dbReference>
<dbReference type="HOGENOM" id="CLU_1446710_0_0_11"/>
<dbReference type="PANTHER" id="PTHR46796:SF6">
    <property type="entry name" value="ARAC SUBFAMILY"/>
    <property type="match status" value="1"/>
</dbReference>
<comment type="caution">
    <text evidence="5">The sequence shown here is derived from an EMBL/GenBank/DDBJ whole genome shotgun (WGS) entry which is preliminary data.</text>
</comment>
<dbReference type="PROSITE" id="PS01124">
    <property type="entry name" value="HTH_ARAC_FAMILY_2"/>
    <property type="match status" value="1"/>
</dbReference>
<dbReference type="PANTHER" id="PTHR46796">
    <property type="entry name" value="HTH-TYPE TRANSCRIPTIONAL ACTIVATOR RHAS-RELATED"/>
    <property type="match status" value="1"/>
</dbReference>
<protein>
    <recommendedName>
        <fullName evidence="4">HTH araC/xylS-type domain-containing protein</fullName>
    </recommendedName>
</protein>
<dbReference type="InterPro" id="IPR009057">
    <property type="entry name" value="Homeodomain-like_sf"/>
</dbReference>
<evidence type="ECO:0000256" key="2">
    <source>
        <dbReference type="ARBA" id="ARBA00023125"/>
    </source>
</evidence>
<dbReference type="Gene3D" id="1.10.10.60">
    <property type="entry name" value="Homeodomain-like"/>
    <property type="match status" value="1"/>
</dbReference>
<organism evidence="5 6">
    <name type="scientific">Segniliparus rugosus (strain ATCC BAA-974 / DSM 45345 / CCUG 50838 / CIP 108380 / JCM 13579 / CDC 945)</name>
    <dbReference type="NCBI Taxonomy" id="679197"/>
    <lineage>
        <taxon>Bacteria</taxon>
        <taxon>Bacillati</taxon>
        <taxon>Actinomycetota</taxon>
        <taxon>Actinomycetes</taxon>
        <taxon>Mycobacteriales</taxon>
        <taxon>Segniliparaceae</taxon>
        <taxon>Segniliparus</taxon>
    </lineage>
</organism>
<dbReference type="AlphaFoldDB" id="E5XLY6"/>
<dbReference type="InterPro" id="IPR050204">
    <property type="entry name" value="AraC_XylS_family_regulators"/>
</dbReference>
<keyword evidence="2" id="KW-0238">DNA-binding</keyword>
<dbReference type="PROSITE" id="PS00041">
    <property type="entry name" value="HTH_ARAC_FAMILY_1"/>
    <property type="match status" value="1"/>
</dbReference>
<keyword evidence="6" id="KW-1185">Reference proteome</keyword>
<dbReference type="InterPro" id="IPR018062">
    <property type="entry name" value="HTH_AraC-typ_CS"/>
</dbReference>
<reference evidence="5 6" key="1">
    <citation type="journal article" date="2011" name="Stand. Genomic Sci.">
        <title>High quality draft genome sequence of Segniliparus rugosus CDC 945(T)= (ATCC BAA-974(T)).</title>
        <authorList>
            <person name="Earl A.M."/>
            <person name="Desjardins C.A."/>
            <person name="Fitzgerald M.G."/>
            <person name="Arachchi H.M."/>
            <person name="Zeng Q."/>
            <person name="Mehta T."/>
            <person name="Griggs A."/>
            <person name="Birren B.W."/>
            <person name="Toney N.C."/>
            <person name="Carr J."/>
            <person name="Posey J."/>
            <person name="Butler W.R."/>
        </authorList>
    </citation>
    <scope>NUCLEOTIDE SEQUENCE [LARGE SCALE GENOMIC DNA]</scope>
    <source>
        <strain evidence="6">ATCC BAA-974 / DSM 45345 / CCUG 50838 / CIP 108380 / JCM 13579 / CDC 945</strain>
    </source>
</reference>
<dbReference type="Pfam" id="PF12833">
    <property type="entry name" value="HTH_18"/>
    <property type="match status" value="1"/>
</dbReference>
<dbReference type="InterPro" id="IPR018060">
    <property type="entry name" value="HTH_AraC"/>
</dbReference>
<evidence type="ECO:0000313" key="5">
    <source>
        <dbReference type="EMBL" id="EFV14632.2"/>
    </source>
</evidence>
<evidence type="ECO:0000259" key="4">
    <source>
        <dbReference type="PROSITE" id="PS01124"/>
    </source>
</evidence>
<feature type="domain" description="HTH araC/xylS-type" evidence="4">
    <location>
        <begin position="80"/>
        <end position="180"/>
    </location>
</feature>
<evidence type="ECO:0000256" key="1">
    <source>
        <dbReference type="ARBA" id="ARBA00023015"/>
    </source>
</evidence>
<keyword evidence="3" id="KW-0804">Transcription</keyword>
<gene>
    <name evidence="5" type="ORF">HMPREF9336_00505</name>
</gene>
<dbReference type="eggNOG" id="COG2207">
    <property type="taxonomic scope" value="Bacteria"/>
</dbReference>
<name>E5XLY6_SEGRC</name>
<evidence type="ECO:0000256" key="3">
    <source>
        <dbReference type="ARBA" id="ARBA00023163"/>
    </source>
</evidence>
<dbReference type="STRING" id="679197.HMPREF9336_00505"/>
<proteinExistence type="predicted"/>
<dbReference type="GO" id="GO:0003700">
    <property type="term" value="F:DNA-binding transcription factor activity"/>
    <property type="evidence" value="ECO:0007669"/>
    <property type="project" value="InterPro"/>
</dbReference>